<organism evidence="2 3">
    <name type="scientific">Labeo rohita</name>
    <name type="common">Indian major carp</name>
    <name type="synonym">Cyprinus rohita</name>
    <dbReference type="NCBI Taxonomy" id="84645"/>
    <lineage>
        <taxon>Eukaryota</taxon>
        <taxon>Metazoa</taxon>
        <taxon>Chordata</taxon>
        <taxon>Craniata</taxon>
        <taxon>Vertebrata</taxon>
        <taxon>Euteleostomi</taxon>
        <taxon>Actinopterygii</taxon>
        <taxon>Neopterygii</taxon>
        <taxon>Teleostei</taxon>
        <taxon>Ostariophysi</taxon>
        <taxon>Cypriniformes</taxon>
        <taxon>Cyprinidae</taxon>
        <taxon>Labeoninae</taxon>
        <taxon>Labeonini</taxon>
        <taxon>Labeo</taxon>
    </lineage>
</organism>
<evidence type="ECO:0000313" key="2">
    <source>
        <dbReference type="EMBL" id="KAI2656324.1"/>
    </source>
</evidence>
<feature type="compositionally biased region" description="Basic and acidic residues" evidence="1">
    <location>
        <begin position="252"/>
        <end position="261"/>
    </location>
</feature>
<feature type="region of interest" description="Disordered" evidence="1">
    <location>
        <begin position="631"/>
        <end position="654"/>
    </location>
</feature>
<name>A0ABQ8M0Z0_LABRO</name>
<keyword evidence="3" id="KW-1185">Reference proteome</keyword>
<dbReference type="Proteomes" id="UP000830375">
    <property type="component" value="Unassembled WGS sequence"/>
</dbReference>
<feature type="compositionally biased region" description="Basic and acidic residues" evidence="1">
    <location>
        <begin position="159"/>
        <end position="170"/>
    </location>
</feature>
<feature type="compositionally biased region" description="Polar residues" evidence="1">
    <location>
        <begin position="43"/>
        <end position="55"/>
    </location>
</feature>
<accession>A0ABQ8M0Z0</accession>
<feature type="compositionally biased region" description="Basic and acidic residues" evidence="1">
    <location>
        <begin position="455"/>
        <end position="465"/>
    </location>
</feature>
<protein>
    <submittedName>
        <fullName evidence="2">E3 ubiquitin-protein ligase rnf213-alpha</fullName>
    </submittedName>
</protein>
<feature type="compositionally biased region" description="Basic and acidic residues" evidence="1">
    <location>
        <begin position="56"/>
        <end position="68"/>
    </location>
</feature>
<proteinExistence type="predicted"/>
<feature type="compositionally biased region" description="Basic and acidic residues" evidence="1">
    <location>
        <begin position="313"/>
        <end position="326"/>
    </location>
</feature>
<feature type="compositionally biased region" description="Basic and acidic residues" evidence="1">
    <location>
        <begin position="335"/>
        <end position="349"/>
    </location>
</feature>
<evidence type="ECO:0000313" key="3">
    <source>
        <dbReference type="Proteomes" id="UP000830375"/>
    </source>
</evidence>
<feature type="compositionally biased region" description="Acidic residues" evidence="1">
    <location>
        <begin position="394"/>
        <end position="407"/>
    </location>
</feature>
<gene>
    <name evidence="2" type="ORF">H4Q32_013214</name>
</gene>
<reference evidence="2 3" key="1">
    <citation type="submission" date="2022-01" db="EMBL/GenBank/DDBJ databases">
        <title>A high-quality chromosome-level genome assembly of rohu carp, Labeo rohita.</title>
        <authorList>
            <person name="Arick M.A. II"/>
            <person name="Hsu C.-Y."/>
            <person name="Magbanua Z."/>
            <person name="Pechanova O."/>
            <person name="Grover C."/>
            <person name="Miller E."/>
            <person name="Thrash A."/>
            <person name="Ezzel L."/>
            <person name="Alam S."/>
            <person name="Benzie J."/>
            <person name="Hamilton M."/>
            <person name="Karsi A."/>
            <person name="Lawrence M.L."/>
            <person name="Peterson D.G."/>
        </authorList>
    </citation>
    <scope>NUCLEOTIDE SEQUENCE [LARGE SCALE GENOMIC DNA]</scope>
    <source>
        <strain evidence="3">BAU-BD-2019</strain>
        <tissue evidence="2">Blood</tissue>
    </source>
</reference>
<feature type="compositionally biased region" description="Polar residues" evidence="1">
    <location>
        <begin position="475"/>
        <end position="492"/>
    </location>
</feature>
<dbReference type="EMBL" id="JACTAM010000015">
    <property type="protein sequence ID" value="KAI2656324.1"/>
    <property type="molecule type" value="Genomic_DNA"/>
</dbReference>
<sequence length="781" mass="83527">MAATEANAEPVQAEIVENKAEVETTNPAPASTEEAPASTEETQPITEAPPSTEQPADSKSKPASEKIWDSFLNKSGLGKVMGGKKKKEQQTGAEDTTGEEQDKVSSQNDQGDAAGPKEQESSQPAEAGEAAAADGQTIEKAPENEEASQEQKPSGAKPKQGEKSSVRDFIRNPVAKIFSHKSTDKKDGTGALQKRSKSLDRLEDADASTNVADQAEEPQTADEPDKSNPQTTKNMKRWHSFKKLMAQKSHKKSTDESKDAEGAEGTSADGAGDSGTLDSTTKSEHSGQKRWKLKRSWTFQGLKRDSSVVGIHKPKDKDSSDVKDENAPETEQGTEDVKVASDVETQEKTEGEEEKGATASTQHAKSVDHHANEIWTSFKKRVIPKSKRAADAGGVEEEVAGEQEQTDEPQAGKDSSKTAKAKRTHFNRAVSLKNFILRKGKSTSVDMGEGTAAQKDGDGEAKEVDGLDDAADVPQTGSEEQTEAQSESNNEAQVAGEHKSSDGEDSSHTSAPSGQPSDKSHVADPAPEGGDQAEPKANGENGCSDATSEDIAAHNHEATTQNDVKDEETNQETIDTSGKTCPKDGKILNQDGKCDTVNAVAQSGECDAPIDSRDLQQNGNESKVGVGASVEVETGGDGAPQCEGSRSGSAKTNADEQEEALKRMFYEVAASIVRAVVSSAAEQLAKEKDVLDSSFQPENNSSYTDIDKKRRETCDATQRGLDLHGIRSARSFAPPPPKIWSNHMFTPRFTMLTAGSGLMKNRVEVLTDNELTNRDKTGQRY</sequence>
<feature type="compositionally biased region" description="Low complexity" evidence="1">
    <location>
        <begin position="23"/>
        <end position="42"/>
    </location>
</feature>
<comment type="caution">
    <text evidence="2">The sequence shown here is derived from an EMBL/GenBank/DDBJ whole genome shotgun (WGS) entry which is preliminary data.</text>
</comment>
<evidence type="ECO:0000256" key="1">
    <source>
        <dbReference type="SAM" id="MobiDB-lite"/>
    </source>
</evidence>
<feature type="region of interest" description="Disordered" evidence="1">
    <location>
        <begin position="1"/>
        <end position="591"/>
    </location>
</feature>
<feature type="compositionally biased region" description="Basic and acidic residues" evidence="1">
    <location>
        <begin position="496"/>
        <end position="507"/>
    </location>
</feature>
<feature type="compositionally biased region" description="Basic and acidic residues" evidence="1">
    <location>
        <begin position="551"/>
        <end position="568"/>
    </location>
</feature>
<feature type="compositionally biased region" description="Polar residues" evidence="1">
    <location>
        <begin position="508"/>
        <end position="517"/>
    </location>
</feature>
<feature type="compositionally biased region" description="Basic residues" evidence="1">
    <location>
        <begin position="378"/>
        <end position="387"/>
    </location>
</feature>
<feature type="compositionally biased region" description="Low complexity" evidence="1">
    <location>
        <begin position="121"/>
        <end position="133"/>
    </location>
</feature>